<dbReference type="InterPro" id="IPR008780">
    <property type="entry name" value="Plasmodium_Vir"/>
</dbReference>
<dbReference type="Proteomes" id="UP000196402">
    <property type="component" value="Unassembled WGS sequence"/>
</dbReference>
<keyword evidence="1" id="KW-0812">Transmembrane</keyword>
<dbReference type="AlphaFoldDB" id="A0A1G4E2D2"/>
<feature type="transmembrane region" description="Helical" evidence="1">
    <location>
        <begin position="48"/>
        <end position="69"/>
    </location>
</feature>
<dbReference type="Pfam" id="PF05795">
    <property type="entry name" value="Plasmodium_Vir"/>
    <property type="match status" value="1"/>
</dbReference>
<gene>
    <name evidence="2" type="ORF">PVT01_000032200</name>
</gene>
<organism evidence="2 3">
    <name type="scientific">Plasmodium vivax</name>
    <name type="common">malaria parasite P. vivax</name>
    <dbReference type="NCBI Taxonomy" id="5855"/>
    <lineage>
        <taxon>Eukaryota</taxon>
        <taxon>Sar</taxon>
        <taxon>Alveolata</taxon>
        <taxon>Apicomplexa</taxon>
        <taxon>Aconoidasida</taxon>
        <taxon>Haemosporida</taxon>
        <taxon>Plasmodiidae</taxon>
        <taxon>Plasmodium</taxon>
        <taxon>Plasmodium (Plasmodium)</taxon>
    </lineage>
</organism>
<reference evidence="2 3" key="1">
    <citation type="submission" date="2016-07" db="EMBL/GenBank/DDBJ databases">
        <authorList>
            <consortium name="Pathogen Informatics"/>
        </authorList>
    </citation>
    <scope>NUCLEOTIDE SEQUENCE [LARGE SCALE GENOMIC DNA]</scope>
</reference>
<dbReference type="EMBL" id="FLYH01000054">
    <property type="protein sequence ID" value="SCA59672.1"/>
    <property type="molecule type" value="Genomic_DNA"/>
</dbReference>
<keyword evidence="1" id="KW-0472">Membrane</keyword>
<evidence type="ECO:0000256" key="1">
    <source>
        <dbReference type="SAM" id="Phobius"/>
    </source>
</evidence>
<sequence length="130" mass="14953">MSPQTKEIPVHGIPSVSPSSEIVRDAVALPIAESPSTSGTVNEKLDSIFYRNIIMGVAILGTIFFLFYYNMSSGLKCSSPIKERKKKKLKHNYYEEYEKEFEKYGSEDMSLDSEEDRYYLNYQPEGDHDY</sequence>
<keyword evidence="1" id="KW-1133">Transmembrane helix</keyword>
<protein>
    <submittedName>
        <fullName evidence="2">Vir protein, putative</fullName>
    </submittedName>
</protein>
<evidence type="ECO:0000313" key="3">
    <source>
        <dbReference type="Proteomes" id="UP000196402"/>
    </source>
</evidence>
<proteinExistence type="predicted"/>
<evidence type="ECO:0000313" key="2">
    <source>
        <dbReference type="EMBL" id="SCA59672.1"/>
    </source>
</evidence>
<accession>A0A1G4E2D2</accession>
<name>A0A1G4E2D2_PLAVI</name>